<dbReference type="GO" id="GO:0035770">
    <property type="term" value="C:ribonucleoprotein granule"/>
    <property type="evidence" value="ECO:0007669"/>
    <property type="project" value="TreeGrafter"/>
</dbReference>
<comment type="subcellular location">
    <subcellularLocation>
        <location evidence="1">Mitochondrion</location>
    </subcellularLocation>
</comment>
<evidence type="ECO:0000256" key="2">
    <source>
        <dbReference type="ARBA" id="ARBA00023128"/>
    </source>
</evidence>
<organism evidence="4 5">
    <name type="scientific">Turnix velox</name>
    <name type="common">Little buttonquail</name>
    <dbReference type="NCBI Taxonomy" id="2529409"/>
    <lineage>
        <taxon>Eukaryota</taxon>
        <taxon>Metazoa</taxon>
        <taxon>Chordata</taxon>
        <taxon>Craniata</taxon>
        <taxon>Vertebrata</taxon>
        <taxon>Euteleostomi</taxon>
        <taxon>Archelosauria</taxon>
        <taxon>Archosauria</taxon>
        <taxon>Dinosauria</taxon>
        <taxon>Saurischia</taxon>
        <taxon>Theropoda</taxon>
        <taxon>Coelurosauria</taxon>
        <taxon>Aves</taxon>
        <taxon>Neognathae</taxon>
        <taxon>Neoaves</taxon>
        <taxon>Charadriiformes</taxon>
        <taxon>Turnicidae</taxon>
        <taxon>Turnix</taxon>
    </lineage>
</organism>
<dbReference type="PANTHER" id="PTHR21228">
    <property type="entry name" value="FAST LEU-RICH DOMAIN-CONTAINING"/>
    <property type="match status" value="1"/>
</dbReference>
<evidence type="ECO:0000259" key="3">
    <source>
        <dbReference type="PROSITE" id="PS51286"/>
    </source>
</evidence>
<keyword evidence="5" id="KW-1185">Reference proteome</keyword>
<dbReference type="EMBL" id="VZTY01000322">
    <property type="protein sequence ID" value="NXU47123.1"/>
    <property type="molecule type" value="Genomic_DNA"/>
</dbReference>
<dbReference type="GO" id="GO:0044528">
    <property type="term" value="P:regulation of mitochondrial mRNA stability"/>
    <property type="evidence" value="ECO:0007669"/>
    <property type="project" value="InterPro"/>
</dbReference>
<dbReference type="Pfam" id="PF06743">
    <property type="entry name" value="FAST_1"/>
    <property type="match status" value="1"/>
</dbReference>
<gene>
    <name evidence="4" type="primary">Fastkd1</name>
    <name evidence="4" type="ORF">TURVEL_R01881</name>
</gene>
<dbReference type="OrthoDB" id="385235at2759"/>
<dbReference type="GO" id="GO:0005759">
    <property type="term" value="C:mitochondrial matrix"/>
    <property type="evidence" value="ECO:0007669"/>
    <property type="project" value="TreeGrafter"/>
</dbReference>
<dbReference type="SMART" id="SM00952">
    <property type="entry name" value="RAP"/>
    <property type="match status" value="1"/>
</dbReference>
<dbReference type="InterPro" id="IPR013584">
    <property type="entry name" value="RAP"/>
</dbReference>
<dbReference type="Proteomes" id="UP000582182">
    <property type="component" value="Unassembled WGS sequence"/>
</dbReference>
<accession>A0A7L3KZY2</accession>
<dbReference type="GO" id="GO:0000963">
    <property type="term" value="P:mitochondrial RNA processing"/>
    <property type="evidence" value="ECO:0007669"/>
    <property type="project" value="TreeGrafter"/>
</dbReference>
<feature type="domain" description="RAP" evidence="3">
    <location>
        <begin position="768"/>
        <end position="828"/>
    </location>
</feature>
<feature type="non-terminal residue" evidence="4">
    <location>
        <position position="834"/>
    </location>
</feature>
<protein>
    <submittedName>
        <fullName evidence="4">FAKD1 protein</fullName>
    </submittedName>
</protein>
<reference evidence="4 5" key="1">
    <citation type="submission" date="2019-09" db="EMBL/GenBank/DDBJ databases">
        <title>Bird 10,000 Genomes (B10K) Project - Family phase.</title>
        <authorList>
            <person name="Zhang G."/>
        </authorList>
    </citation>
    <scope>NUCLEOTIDE SEQUENCE [LARGE SCALE GENOMIC DNA]</scope>
    <source>
        <strain evidence="4">B10K-DU-029-46</strain>
    </source>
</reference>
<dbReference type="Pfam" id="PF08368">
    <property type="entry name" value="FAST_2"/>
    <property type="match status" value="1"/>
</dbReference>
<dbReference type="GO" id="GO:0003723">
    <property type="term" value="F:RNA binding"/>
    <property type="evidence" value="ECO:0007669"/>
    <property type="project" value="TreeGrafter"/>
</dbReference>
<evidence type="ECO:0000256" key="1">
    <source>
        <dbReference type="ARBA" id="ARBA00004173"/>
    </source>
</evidence>
<dbReference type="AlphaFoldDB" id="A0A7L3KZY2"/>
<comment type="caution">
    <text evidence="4">The sequence shown here is derived from an EMBL/GenBank/DDBJ whole genome shotgun (WGS) entry which is preliminary data.</text>
</comment>
<keyword evidence="2" id="KW-0496">Mitochondrion</keyword>
<dbReference type="InterPro" id="IPR050870">
    <property type="entry name" value="FAST_kinase"/>
</dbReference>
<dbReference type="InterPro" id="IPR013579">
    <property type="entry name" value="FAST_2"/>
</dbReference>
<name>A0A7L3KZY2_9CHAR</name>
<proteinExistence type="predicted"/>
<dbReference type="PANTHER" id="PTHR21228:SF29">
    <property type="entry name" value="FAST KINASE DOMAIN-CONTAINING PROTEIN 1, MITOCHONDRIAL"/>
    <property type="match status" value="1"/>
</dbReference>
<sequence length="834" mass="96182">MLCLRQVCLFRLRHCRARTLSSDLLLSQISSCNHEDEVFSLVERNKARLSEKHVGIALNVLWQLQKKRPLLLRTSDYVKNHSQFLALCVLAENKVEDMEDETVVDTLYSILRLNAEGHDSLAAALVIEAWKRLERQVLLSLPALSKFSLCLCKQQRHFSPAVGQIAHIVDMKLDSIQDLRILSVLMISISDVISQSFRDRLLHKAKELLEEENENHFNYAKRILHFLQIVKLNYHPLVEKCNEIFLKNTSRLDIHSISLISGLYEQLGFYSTEFRLVAKRLLSENLNDYNDPETFSKLFFTLGPVAGSKVRERLLMTAVRMAEEFNSQQVLMMLKTMQKMKCRNSHLLKKMASVLPKHLDSYNILQLVKVTQCLVMLRCLSPELVARLKVLLFGFLKSNVTPTDTASIIRVLAMLPSFQVEEMILEKAAAVLPQCQLHQLNSIATALVEWNHHDQLPWPNGAELCGKLLQKLNDCGLQKLQKADNLSHLLEELKYVNGGWFEEILSKEIMATCQRLMNQVTQENVLPLSLFLIKTSHRCPSLLGRIAAVTTESIDKIHPMEIYFILFLFSTLNYEPPAGEEFFQSCIKQLASNLSFFQAHHLVHLGHALAVAGYFPPFLIKRIFNVSFLSKLEAQLEVLPNTQKQRVRLHLMELNRAVCLECPEFHIPWFHERYCQRVFCRGDSWINPLRQHVQRMLAQILGGSSYARTAVLTPYYYEIDFECILDENKKPLPYVTQNTPLDDVEGTRWRCDIKDEERKALPAGAERIALEFLNSKAFSKNSCYLKGEPAVKKRHLEMLGYRVVQIPHFEWNSMVLSPQGEQLEYLRRNLYGIQ</sequence>
<dbReference type="Pfam" id="PF08373">
    <property type="entry name" value="RAP"/>
    <property type="match status" value="1"/>
</dbReference>
<evidence type="ECO:0000313" key="5">
    <source>
        <dbReference type="Proteomes" id="UP000582182"/>
    </source>
</evidence>
<dbReference type="PROSITE" id="PS51286">
    <property type="entry name" value="RAP"/>
    <property type="match status" value="1"/>
</dbReference>
<dbReference type="InterPro" id="IPR010622">
    <property type="entry name" value="FAST_Leu-rich"/>
</dbReference>
<feature type="non-terminal residue" evidence="4">
    <location>
        <position position="1"/>
    </location>
</feature>
<evidence type="ECO:0000313" key="4">
    <source>
        <dbReference type="EMBL" id="NXU47123.1"/>
    </source>
</evidence>